<name>A8AA55_IGNH4</name>
<dbReference type="Pfam" id="PF13692">
    <property type="entry name" value="Glyco_trans_1_4"/>
    <property type="match status" value="1"/>
</dbReference>
<dbReference type="EMBL" id="CP000816">
    <property type="protein sequence ID" value="ABU81807.1"/>
    <property type="molecule type" value="Genomic_DNA"/>
</dbReference>
<evidence type="ECO:0000313" key="1">
    <source>
        <dbReference type="EMBL" id="ABU81807.1"/>
    </source>
</evidence>
<organism evidence="1 2">
    <name type="scientific">Ignicoccus hospitalis (strain KIN4/I / DSM 18386 / JCM 14125)</name>
    <dbReference type="NCBI Taxonomy" id="453591"/>
    <lineage>
        <taxon>Archaea</taxon>
        <taxon>Thermoproteota</taxon>
        <taxon>Thermoprotei</taxon>
        <taxon>Desulfurococcales</taxon>
        <taxon>Desulfurococcaceae</taxon>
        <taxon>Ignicoccus</taxon>
    </lineage>
</organism>
<dbReference type="SUPFAM" id="SSF53756">
    <property type="entry name" value="UDP-Glycosyltransferase/glycogen phosphorylase"/>
    <property type="match status" value="1"/>
</dbReference>
<proteinExistence type="predicted"/>
<accession>A8AA55</accession>
<dbReference type="AlphaFoldDB" id="A8AA55"/>
<dbReference type="STRING" id="453591.Igni_0625"/>
<dbReference type="Proteomes" id="UP000000262">
    <property type="component" value="Chromosome"/>
</dbReference>
<sequence length="335" mass="36808">MEVTLVYNVPKPFGGAYVHLLNNVLGAARAGFAVKLFPRTGISKYIKEDLKFLGFDIAVEEADGVEGLVYLRPSDIRSDLKYVRNINNIDVIEVNSMPLWLAAEGAVGLKGPAKFLASVVRDVLVRIMLMRSKRVVTVSSMAAKLLKRDALVEARVVPNQPLPGMGERVGAGRYLCFPSSYYYSYQGLDVFLKAVKMFDLKDYVLLIGKVNVGGLKSVVAKGVRELVKAYSLCKAVISPHKDSTPVPFFGSPTKVVDALAANKALVVSDLPSIRETIEANLKGGWDCIRFVKSGDPVSLGEAMVEVLREGPECNYELKEGPISRFWLELYNEEAK</sequence>
<keyword evidence="2" id="KW-1185">Reference proteome</keyword>
<evidence type="ECO:0000313" key="2">
    <source>
        <dbReference type="Proteomes" id="UP000000262"/>
    </source>
</evidence>
<dbReference type="HOGENOM" id="CLU_827965_0_0_2"/>
<reference evidence="1 2" key="1">
    <citation type="journal article" date="2008" name="Genome Biol.">
        <title>A genomic analysis of the archaeal system Ignicoccus hospitalis-Nanoarchaeum equitans.</title>
        <authorList>
            <person name="Podar M."/>
            <person name="Anderson I."/>
            <person name="Makarova K.S."/>
            <person name="Elkins J.G."/>
            <person name="Ivanova N."/>
            <person name="Wall M.A."/>
            <person name="Lykidis A."/>
            <person name="Mavromatis K."/>
            <person name="Sun H."/>
            <person name="Hudson M.E."/>
            <person name="Chen W."/>
            <person name="Deciu C."/>
            <person name="Hutchison D."/>
            <person name="Eads J.R."/>
            <person name="Anderson A."/>
            <person name="Fernandes F."/>
            <person name="Szeto E."/>
            <person name="Lapidus A."/>
            <person name="Kyrpides N.C."/>
            <person name="Saier M.H.Jr."/>
            <person name="Richardson P.M."/>
            <person name="Rachel R."/>
            <person name="Huber H."/>
            <person name="Eisen J.A."/>
            <person name="Koonin E.V."/>
            <person name="Keller M."/>
            <person name="Stetter K.O."/>
        </authorList>
    </citation>
    <scope>NUCLEOTIDE SEQUENCE [LARGE SCALE GENOMIC DNA]</scope>
    <source>
        <strain evidence="2">KIN4/I / DSM 18386 / JCM 14125</strain>
    </source>
</reference>
<dbReference type="KEGG" id="iho:Igni_0625"/>
<gene>
    <name evidence="1" type="ordered locus">Igni_0625</name>
</gene>
<dbReference type="eggNOG" id="arCOG01403">
    <property type="taxonomic scope" value="Archaea"/>
</dbReference>
<dbReference type="Gene3D" id="3.40.50.2000">
    <property type="entry name" value="Glycogen Phosphorylase B"/>
    <property type="match status" value="1"/>
</dbReference>
<protein>
    <submittedName>
        <fullName evidence="1">Uncharacterized protein</fullName>
    </submittedName>
</protein>